<keyword evidence="1" id="KW-1133">Transmembrane helix</keyword>
<dbReference type="AlphaFoldDB" id="A0A8S9J0I3"/>
<keyword evidence="1" id="KW-0472">Membrane</keyword>
<feature type="transmembrane region" description="Helical" evidence="1">
    <location>
        <begin position="31"/>
        <end position="50"/>
    </location>
</feature>
<comment type="caution">
    <text evidence="2">The sequence shown here is derived from an EMBL/GenBank/DDBJ whole genome shotgun (WGS) entry which is preliminary data.</text>
</comment>
<name>A0A8S9J0I3_BRACR</name>
<organism evidence="2">
    <name type="scientific">Brassica cretica</name>
    <name type="common">Mustard</name>
    <dbReference type="NCBI Taxonomy" id="69181"/>
    <lineage>
        <taxon>Eukaryota</taxon>
        <taxon>Viridiplantae</taxon>
        <taxon>Streptophyta</taxon>
        <taxon>Embryophyta</taxon>
        <taxon>Tracheophyta</taxon>
        <taxon>Spermatophyta</taxon>
        <taxon>Magnoliopsida</taxon>
        <taxon>eudicotyledons</taxon>
        <taxon>Gunneridae</taxon>
        <taxon>Pentapetalae</taxon>
        <taxon>rosids</taxon>
        <taxon>malvids</taxon>
        <taxon>Brassicales</taxon>
        <taxon>Brassicaceae</taxon>
        <taxon>Brassiceae</taxon>
        <taxon>Brassica</taxon>
    </lineage>
</organism>
<protein>
    <submittedName>
        <fullName evidence="2">Uncharacterized protein</fullName>
    </submittedName>
</protein>
<evidence type="ECO:0000256" key="1">
    <source>
        <dbReference type="SAM" id="Phobius"/>
    </source>
</evidence>
<gene>
    <name evidence="2" type="ORF">F2Q70_00004971</name>
</gene>
<accession>A0A8S9J0I3</accession>
<keyword evidence="1" id="KW-0812">Transmembrane</keyword>
<proteinExistence type="predicted"/>
<sequence length="124" mass="14388">MKKFAQVLLSPRKRTTIKQGVRKGGGAKQSVNLIFWIMMNCVVVVGQFSVLGCYDWINGYIWFIGFWFMIKTYRTVSQLSLLQLVSLNQLQIRELELRKAFWTVQVSLWAGSGLRYIMTKLCTL</sequence>
<evidence type="ECO:0000313" key="2">
    <source>
        <dbReference type="EMBL" id="KAF2575448.1"/>
    </source>
</evidence>
<dbReference type="EMBL" id="QGKY02001015">
    <property type="protein sequence ID" value="KAF2575448.1"/>
    <property type="molecule type" value="Genomic_DNA"/>
</dbReference>
<feature type="transmembrane region" description="Helical" evidence="1">
    <location>
        <begin position="56"/>
        <end position="73"/>
    </location>
</feature>
<reference evidence="2" key="1">
    <citation type="submission" date="2019-12" db="EMBL/GenBank/DDBJ databases">
        <title>Genome sequencing and annotation of Brassica cretica.</title>
        <authorList>
            <person name="Studholme D.J."/>
            <person name="Sarris P.F."/>
        </authorList>
    </citation>
    <scope>NUCLEOTIDE SEQUENCE</scope>
    <source>
        <strain evidence="2">PFS-102/07</strain>
        <tissue evidence="2">Leaf</tissue>
    </source>
</reference>